<dbReference type="KEGG" id="tto:Thethe_02672"/>
<sequence length="658" mass="75646">MYIDYTNEEKNYERLPNGYVSWVDAVTGTNYCMALDDYEKKFKKIVDDISIMGSDEIYEYLKNEVDEIPYIRPYKDKKDVKAPSLKDAATLAVCFAYAMDNSNDVRLEMYHHFFEIEKSQSESINTALKMVDMLALGGKFEDSIRNADIKIIKGGVYKTKKYIVENNDIKCLRGSSYLLDNINRVRIPDYFKRRFIPESIIYCGGGNVFAVVPDNDIDIDYDLERLYEDVTITAQSAFISYKTTLKDLLNDYKEVIRDCEEMLEDRKKLKLYLNVDPNCGDINKGIEDKDMVINEIMHKPIESGAKLICKFCNLRDAHYTIQTSEGEKGVCLSCLHKIEAGTHAKSGFHEDFQRMHLKKFGQGQYGGKKVQGLDEIGAFKNNGYMALIYGDGNNFGNIIKNIKNVYEMMYFSRKAESSAFKATLEAIRKGYEAEGEEIPFEVIELGGDDIFIITPAKSSLAMASKLIETFDKEFQNKSDINKSTNVTMSIGVAISKYSTPIRNMFELANKLLKKAKSYSKKMDNKIGTVSFAVLESNMYLELDRDKGSNYDFIHQGILNYTWIDMTKLINLVLKMKESNKMMKNHIYKLRDAASMMLPLEFKLFYMYDRSRSNIEDIEKGLVEIANGCFEEGLFKLSGENGMEDYSPWYDITEIWDYV</sequence>
<dbReference type="EMBL" id="CP003066">
    <property type="protein sequence ID" value="AGB20237.1"/>
    <property type="molecule type" value="Genomic_DNA"/>
</dbReference>
<dbReference type="Proteomes" id="UP000010845">
    <property type="component" value="Chromosome"/>
</dbReference>
<evidence type="ECO:0000256" key="1">
    <source>
        <dbReference type="ARBA" id="ARBA00022741"/>
    </source>
</evidence>
<dbReference type="Gene3D" id="3.30.70.270">
    <property type="match status" value="1"/>
</dbReference>
<dbReference type="GO" id="GO:0000166">
    <property type="term" value="F:nucleotide binding"/>
    <property type="evidence" value="ECO:0007669"/>
    <property type="project" value="UniProtKB-KW"/>
</dbReference>
<evidence type="ECO:0000313" key="5">
    <source>
        <dbReference type="Proteomes" id="UP000010845"/>
    </source>
</evidence>
<evidence type="ECO:0000256" key="2">
    <source>
        <dbReference type="ARBA" id="ARBA00023118"/>
    </source>
</evidence>
<gene>
    <name evidence="4" type="ORF">Thethe_02672</name>
</gene>
<dbReference type="Pfam" id="PF22335">
    <property type="entry name" value="Cas10-Cmr2_palm2"/>
    <property type="match status" value="1"/>
</dbReference>
<keyword evidence="2" id="KW-0051">Antiviral defense</keyword>
<feature type="domain" description="GGDEF" evidence="3">
    <location>
        <begin position="383"/>
        <end position="531"/>
    </location>
</feature>
<protein>
    <recommendedName>
        <fullName evidence="3">GGDEF domain-containing protein</fullName>
    </recommendedName>
</protein>
<dbReference type="InterPro" id="IPR000160">
    <property type="entry name" value="GGDEF_dom"/>
</dbReference>
<dbReference type="InterPro" id="IPR043128">
    <property type="entry name" value="Rev_trsase/Diguanyl_cyclase"/>
</dbReference>
<accession>L0IQH1</accession>
<dbReference type="AlphaFoldDB" id="L0IQH1"/>
<dbReference type="HOGENOM" id="CLU_431312_0_0_9"/>
<keyword evidence="1" id="KW-0547">Nucleotide-binding</keyword>
<name>L0IQH1_THETR</name>
<dbReference type="PROSITE" id="PS50887">
    <property type="entry name" value="GGDEF"/>
    <property type="match status" value="1"/>
</dbReference>
<reference evidence="4 5" key="1">
    <citation type="submission" date="2012-03" db="EMBL/GenBank/DDBJ databases">
        <title>Complete sequence of chromosome of Thermoanaerobacterium thermosaccharolyticum M0795.</title>
        <authorList>
            <consortium name="US DOE Joint Genome Institute"/>
            <person name="Lucas S."/>
            <person name="Han J."/>
            <person name="Lapidus A."/>
            <person name="Cheng J.-F."/>
            <person name="Goodwin L."/>
            <person name="Pitluck S."/>
            <person name="Peters L."/>
            <person name="Teshima H."/>
            <person name="Detter J.C."/>
            <person name="Han C."/>
            <person name="Tapia R."/>
            <person name="Land M."/>
            <person name="Hauser L."/>
            <person name="Kyrpides N."/>
            <person name="Ivanova N."/>
            <person name="Pagani I."/>
            <person name="Feinberg L."/>
            <person name="Folden J."/>
            <person name="Hogsett D."/>
            <person name="Shaw J."/>
            <person name="Woyke T."/>
        </authorList>
    </citation>
    <scope>NUCLEOTIDE SEQUENCE [LARGE SCALE GENOMIC DNA]</scope>
    <source>
        <strain evidence="4 5">M0795</strain>
    </source>
</reference>
<dbReference type="RefSeq" id="WP_015312658.1">
    <property type="nucleotide sequence ID" value="NC_019970.1"/>
</dbReference>
<organism evidence="4 5">
    <name type="scientific">Thermoanaerobacterium thermosaccharolyticum M0795</name>
    <dbReference type="NCBI Taxonomy" id="698948"/>
    <lineage>
        <taxon>Bacteria</taxon>
        <taxon>Bacillati</taxon>
        <taxon>Bacillota</taxon>
        <taxon>Clostridia</taxon>
        <taxon>Thermoanaerobacterales</taxon>
        <taxon>Thermoanaerobacteraceae</taxon>
        <taxon>Thermoanaerobacterium</taxon>
    </lineage>
</organism>
<dbReference type="GO" id="GO:0051607">
    <property type="term" value="P:defense response to virus"/>
    <property type="evidence" value="ECO:0007669"/>
    <property type="project" value="UniProtKB-KW"/>
</dbReference>
<dbReference type="InterPro" id="IPR054767">
    <property type="entry name" value="Cas10-Cmr2_palm2"/>
</dbReference>
<dbReference type="PATRIC" id="fig|698948.3.peg.2661"/>
<evidence type="ECO:0000259" key="3">
    <source>
        <dbReference type="PROSITE" id="PS50887"/>
    </source>
</evidence>
<evidence type="ECO:0000313" key="4">
    <source>
        <dbReference type="EMBL" id="AGB20237.1"/>
    </source>
</evidence>
<proteinExistence type="predicted"/>